<dbReference type="InterPro" id="IPR020622">
    <property type="entry name" value="Ala_racemase_pyridoxalP-BS"/>
</dbReference>
<accession>A0A1G8VPZ1</accession>
<evidence type="ECO:0000256" key="7">
    <source>
        <dbReference type="PIRSR" id="PIRSR600821-52"/>
    </source>
</evidence>
<dbReference type="CDD" id="cd00430">
    <property type="entry name" value="PLPDE_III_AR"/>
    <property type="match status" value="1"/>
</dbReference>
<sequence length="388" mass="43356">MEEKFYRDSWAEIDLDAIANNVRELKHRLSEETGVYAVVKADGYGHGDVQVARAALEAGAERLAVALLDEALRLRKAGFTAPILVMGYTRPEDAAVAAEHDITVTAYQEEWVDKVEGTGKHPVKVHLKMDTGMGRIGVRTKEEMDGVLSAIRRNENIELTGVFTHFAKADDEDLSYYEEQNRRLEGLLGHFTTQWTKEVTVHTGNSAASMRFPEQMHHFVRFGISMYGLYPSGDVKKEKPISLKPAFSLHSNLVHVKKLEAGESISYGTTYETKGEEWIGTVPLGYADGWIRKLQGAEVLVDGKRCEIVGRICMDQFMIRLDKSHPVGTEVVLIGKQGEDEIETDEIADHLDTINYEIPCIISSRVPRVYKKGGETTAISHRLQAPIV</sequence>
<dbReference type="GO" id="GO:0008784">
    <property type="term" value="F:alanine racemase activity"/>
    <property type="evidence" value="ECO:0007669"/>
    <property type="project" value="UniProtKB-UniRule"/>
</dbReference>
<dbReference type="SUPFAM" id="SSF50621">
    <property type="entry name" value="Alanine racemase C-terminal domain-like"/>
    <property type="match status" value="1"/>
</dbReference>
<dbReference type="EMBL" id="FNEV01000010">
    <property type="protein sequence ID" value="SDJ68003.1"/>
    <property type="molecule type" value="Genomic_DNA"/>
</dbReference>
<dbReference type="InterPro" id="IPR011079">
    <property type="entry name" value="Ala_racemase_C"/>
</dbReference>
<dbReference type="InterPro" id="IPR009006">
    <property type="entry name" value="Ala_racemase/Decarboxylase_C"/>
</dbReference>
<evidence type="ECO:0000313" key="10">
    <source>
        <dbReference type="Proteomes" id="UP000199225"/>
    </source>
</evidence>
<dbReference type="InterPro" id="IPR000821">
    <property type="entry name" value="Ala_racemase"/>
</dbReference>
<evidence type="ECO:0000256" key="6">
    <source>
        <dbReference type="PIRSR" id="PIRSR600821-50"/>
    </source>
</evidence>
<feature type="modified residue" description="N6-(pyridoxal phosphate)lysine" evidence="5 6">
    <location>
        <position position="40"/>
    </location>
</feature>
<dbReference type="InterPro" id="IPR029066">
    <property type="entry name" value="PLP-binding_barrel"/>
</dbReference>
<reference evidence="10" key="1">
    <citation type="submission" date="2016-10" db="EMBL/GenBank/DDBJ databases">
        <authorList>
            <person name="Varghese N."/>
            <person name="Submissions S."/>
        </authorList>
    </citation>
    <scope>NUCLEOTIDE SEQUENCE [LARGE SCALE GENOMIC DNA]</scope>
    <source>
        <strain evidence="10">DSM 4771</strain>
    </source>
</reference>
<feature type="active site" description="Proton acceptor; specific for L-alanine" evidence="5">
    <location>
        <position position="267"/>
    </location>
</feature>
<evidence type="ECO:0000313" key="9">
    <source>
        <dbReference type="EMBL" id="SDJ68003.1"/>
    </source>
</evidence>
<dbReference type="GO" id="GO:0009252">
    <property type="term" value="P:peptidoglycan biosynthetic process"/>
    <property type="evidence" value="ECO:0007669"/>
    <property type="project" value="TreeGrafter"/>
</dbReference>
<comment type="function">
    <text evidence="5">Catalyzes the interconversion of L-alanine and D-alanine. May also act on other amino acids.</text>
</comment>
<dbReference type="UniPathway" id="UPA00042">
    <property type="reaction ID" value="UER00497"/>
</dbReference>
<organism evidence="9 10">
    <name type="scientific">Salimicrobium halophilum</name>
    <dbReference type="NCBI Taxonomy" id="86666"/>
    <lineage>
        <taxon>Bacteria</taxon>
        <taxon>Bacillati</taxon>
        <taxon>Bacillota</taxon>
        <taxon>Bacilli</taxon>
        <taxon>Bacillales</taxon>
        <taxon>Bacillaceae</taxon>
        <taxon>Salimicrobium</taxon>
    </lineage>
</organism>
<dbReference type="Gene3D" id="3.20.20.10">
    <property type="entry name" value="Alanine racemase"/>
    <property type="match status" value="1"/>
</dbReference>
<evidence type="ECO:0000256" key="1">
    <source>
        <dbReference type="ARBA" id="ARBA00000316"/>
    </source>
</evidence>
<dbReference type="PRINTS" id="PR00992">
    <property type="entry name" value="ALARACEMASE"/>
</dbReference>
<dbReference type="NCBIfam" id="TIGR00492">
    <property type="entry name" value="alr"/>
    <property type="match status" value="1"/>
</dbReference>
<evidence type="ECO:0000256" key="2">
    <source>
        <dbReference type="ARBA" id="ARBA00001933"/>
    </source>
</evidence>
<feature type="domain" description="Alanine racemase C-terminal" evidence="8">
    <location>
        <begin position="246"/>
        <end position="371"/>
    </location>
</feature>
<protein>
    <recommendedName>
        <fullName evidence="5">Alanine racemase</fullName>
        <ecNumber evidence="5">5.1.1.1</ecNumber>
    </recommendedName>
</protein>
<gene>
    <name evidence="9" type="ORF">SAMN04490247_2816</name>
</gene>
<comment type="cofactor">
    <cofactor evidence="2 5 6">
        <name>pyridoxal 5'-phosphate</name>
        <dbReference type="ChEBI" id="CHEBI:597326"/>
    </cofactor>
</comment>
<dbReference type="Proteomes" id="UP000199225">
    <property type="component" value="Unassembled WGS sequence"/>
</dbReference>
<dbReference type="PANTHER" id="PTHR30511">
    <property type="entry name" value="ALANINE RACEMASE"/>
    <property type="match status" value="1"/>
</dbReference>
<dbReference type="STRING" id="86666.SAMN04490247_2816"/>
<dbReference type="FunFam" id="2.40.37.10:FF:000006">
    <property type="entry name" value="Alanine racemase"/>
    <property type="match status" value="1"/>
</dbReference>
<feature type="active site" description="Proton acceptor; specific for D-alanine" evidence="5">
    <location>
        <position position="40"/>
    </location>
</feature>
<dbReference type="FunFam" id="3.20.20.10:FF:000002">
    <property type="entry name" value="Alanine racemase"/>
    <property type="match status" value="1"/>
</dbReference>
<dbReference type="OrthoDB" id="9813814at2"/>
<evidence type="ECO:0000256" key="4">
    <source>
        <dbReference type="ARBA" id="ARBA00023235"/>
    </source>
</evidence>
<evidence type="ECO:0000259" key="8">
    <source>
        <dbReference type="SMART" id="SM01005"/>
    </source>
</evidence>
<dbReference type="Gene3D" id="2.40.37.10">
    <property type="entry name" value="Lyase, Ornithine Decarboxylase, Chain A, domain 1"/>
    <property type="match status" value="1"/>
</dbReference>
<dbReference type="PROSITE" id="PS00395">
    <property type="entry name" value="ALANINE_RACEMASE"/>
    <property type="match status" value="1"/>
</dbReference>
<dbReference type="AlphaFoldDB" id="A0A1G8VPZ1"/>
<name>A0A1G8VPZ1_9BACI</name>
<keyword evidence="4 5" id="KW-0413">Isomerase</keyword>
<dbReference type="HAMAP" id="MF_01201">
    <property type="entry name" value="Ala_racemase"/>
    <property type="match status" value="1"/>
</dbReference>
<dbReference type="Pfam" id="PF00842">
    <property type="entry name" value="Ala_racemase_C"/>
    <property type="match status" value="1"/>
</dbReference>
<dbReference type="GO" id="GO:0030632">
    <property type="term" value="P:D-alanine biosynthetic process"/>
    <property type="evidence" value="ECO:0007669"/>
    <property type="project" value="UniProtKB-UniRule"/>
</dbReference>
<feature type="binding site" evidence="5 7">
    <location>
        <position position="135"/>
    </location>
    <ligand>
        <name>substrate</name>
    </ligand>
</feature>
<keyword evidence="10" id="KW-1185">Reference proteome</keyword>
<dbReference type="SMART" id="SM01005">
    <property type="entry name" value="Ala_racemase_C"/>
    <property type="match status" value="1"/>
</dbReference>
<comment type="pathway">
    <text evidence="5">Amino-acid biosynthesis; D-alanine biosynthesis; D-alanine from L-alanine: step 1/1.</text>
</comment>
<feature type="binding site" evidence="5 7">
    <location>
        <position position="314"/>
    </location>
    <ligand>
        <name>substrate</name>
    </ligand>
</feature>
<dbReference type="RefSeq" id="WP_093194493.1">
    <property type="nucleotide sequence ID" value="NZ_FNEV01000010.1"/>
</dbReference>
<proteinExistence type="inferred from homology"/>
<comment type="similarity">
    <text evidence="5">Belongs to the alanine racemase family.</text>
</comment>
<dbReference type="InterPro" id="IPR001608">
    <property type="entry name" value="Ala_racemase_N"/>
</dbReference>
<dbReference type="Pfam" id="PF01168">
    <property type="entry name" value="Ala_racemase_N"/>
    <property type="match status" value="1"/>
</dbReference>
<keyword evidence="3 5" id="KW-0663">Pyridoxal phosphate</keyword>
<dbReference type="GO" id="GO:0030170">
    <property type="term" value="F:pyridoxal phosphate binding"/>
    <property type="evidence" value="ECO:0007669"/>
    <property type="project" value="UniProtKB-UniRule"/>
</dbReference>
<evidence type="ECO:0000256" key="5">
    <source>
        <dbReference type="HAMAP-Rule" id="MF_01201"/>
    </source>
</evidence>
<dbReference type="EC" id="5.1.1.1" evidence="5"/>
<evidence type="ECO:0000256" key="3">
    <source>
        <dbReference type="ARBA" id="ARBA00022898"/>
    </source>
</evidence>
<comment type="catalytic activity">
    <reaction evidence="1 5">
        <text>L-alanine = D-alanine</text>
        <dbReference type="Rhea" id="RHEA:20249"/>
        <dbReference type="ChEBI" id="CHEBI:57416"/>
        <dbReference type="ChEBI" id="CHEBI:57972"/>
        <dbReference type="EC" id="5.1.1.1"/>
    </reaction>
</comment>
<dbReference type="PANTHER" id="PTHR30511:SF0">
    <property type="entry name" value="ALANINE RACEMASE, CATABOLIC-RELATED"/>
    <property type="match status" value="1"/>
</dbReference>
<dbReference type="SUPFAM" id="SSF51419">
    <property type="entry name" value="PLP-binding barrel"/>
    <property type="match status" value="1"/>
</dbReference>
<dbReference type="GO" id="GO:0005829">
    <property type="term" value="C:cytosol"/>
    <property type="evidence" value="ECO:0007669"/>
    <property type="project" value="TreeGrafter"/>
</dbReference>